<feature type="region of interest" description="Disordered" evidence="1">
    <location>
        <begin position="109"/>
        <end position="215"/>
    </location>
</feature>
<sequence length="215" mass="22863">MTGKNEPLNVEQELCDPVYLTPEIGGVGCLDGAPQAMIVPGEVSECSGNPFEASVQTVIPATNRRRPCRSAGSHVRRSARRRPTEPNPVKIPTKAITLCLPRDPVACDAGRSTAAPAAATAPADASPGRRSHATETESGREESGQRARGALPGDQEKESAAARKPARPKRRQAAEKAGVERMRRSVARREVVAEEKTFGELGMASANSPPRRRVG</sequence>
<keyword evidence="3" id="KW-1185">Reference proteome</keyword>
<name>A0A0E0PTR7_ORYRU</name>
<feature type="compositionally biased region" description="Low complexity" evidence="1">
    <location>
        <begin position="109"/>
        <end position="128"/>
    </location>
</feature>
<feature type="compositionally biased region" description="Basic residues" evidence="1">
    <location>
        <begin position="63"/>
        <end position="81"/>
    </location>
</feature>
<dbReference type="Proteomes" id="UP000008022">
    <property type="component" value="Unassembled WGS sequence"/>
</dbReference>
<protein>
    <submittedName>
        <fullName evidence="2">Uncharacterized protein</fullName>
    </submittedName>
</protein>
<proteinExistence type="predicted"/>
<dbReference type="HOGENOM" id="CLU_1285111_0_0_1"/>
<feature type="compositionally biased region" description="Basic and acidic residues" evidence="1">
    <location>
        <begin position="132"/>
        <end position="145"/>
    </location>
</feature>
<reference evidence="3" key="1">
    <citation type="submission" date="2013-06" db="EMBL/GenBank/DDBJ databases">
        <authorList>
            <person name="Zhao Q."/>
        </authorList>
    </citation>
    <scope>NUCLEOTIDE SEQUENCE</scope>
    <source>
        <strain evidence="3">cv. W1943</strain>
    </source>
</reference>
<feature type="region of interest" description="Disordered" evidence="1">
    <location>
        <begin position="62"/>
        <end position="95"/>
    </location>
</feature>
<dbReference type="AlphaFoldDB" id="A0A0E0PTR7"/>
<feature type="compositionally biased region" description="Basic and acidic residues" evidence="1">
    <location>
        <begin position="172"/>
        <end position="198"/>
    </location>
</feature>
<dbReference type="EnsemblPlants" id="ORUFI06G03800.1">
    <property type="protein sequence ID" value="ORUFI06G03800.1"/>
    <property type="gene ID" value="ORUFI06G03800"/>
</dbReference>
<dbReference type="Gramene" id="ORUFI06G03800.1">
    <property type="protein sequence ID" value="ORUFI06G03800.1"/>
    <property type="gene ID" value="ORUFI06G03800"/>
</dbReference>
<accession>A0A0E0PTR7</accession>
<organism evidence="2 3">
    <name type="scientific">Oryza rufipogon</name>
    <name type="common">Brownbeard rice</name>
    <name type="synonym">Asian wild rice</name>
    <dbReference type="NCBI Taxonomy" id="4529"/>
    <lineage>
        <taxon>Eukaryota</taxon>
        <taxon>Viridiplantae</taxon>
        <taxon>Streptophyta</taxon>
        <taxon>Embryophyta</taxon>
        <taxon>Tracheophyta</taxon>
        <taxon>Spermatophyta</taxon>
        <taxon>Magnoliopsida</taxon>
        <taxon>Liliopsida</taxon>
        <taxon>Poales</taxon>
        <taxon>Poaceae</taxon>
        <taxon>BOP clade</taxon>
        <taxon>Oryzoideae</taxon>
        <taxon>Oryzeae</taxon>
        <taxon>Oryzinae</taxon>
        <taxon>Oryza</taxon>
    </lineage>
</organism>
<reference evidence="2" key="2">
    <citation type="submission" date="2015-06" db="UniProtKB">
        <authorList>
            <consortium name="EnsemblPlants"/>
        </authorList>
    </citation>
    <scope>IDENTIFICATION</scope>
</reference>
<evidence type="ECO:0000313" key="3">
    <source>
        <dbReference type="Proteomes" id="UP000008022"/>
    </source>
</evidence>
<evidence type="ECO:0000313" key="2">
    <source>
        <dbReference type="EnsemblPlants" id="ORUFI06G03800.1"/>
    </source>
</evidence>
<evidence type="ECO:0000256" key="1">
    <source>
        <dbReference type="SAM" id="MobiDB-lite"/>
    </source>
</evidence>